<comment type="caution">
    <text evidence="2">The sequence shown here is derived from an EMBL/GenBank/DDBJ whole genome shotgun (WGS) entry which is preliminary data.</text>
</comment>
<dbReference type="EMBL" id="JACHIR010000001">
    <property type="protein sequence ID" value="MBB5896209.1"/>
    <property type="molecule type" value="Genomic_DNA"/>
</dbReference>
<evidence type="ECO:0000259" key="1">
    <source>
        <dbReference type="PROSITE" id="PS50075"/>
    </source>
</evidence>
<dbReference type="PROSITE" id="PS50075">
    <property type="entry name" value="CARRIER"/>
    <property type="match status" value="1"/>
</dbReference>
<keyword evidence="3" id="KW-1185">Reference proteome</keyword>
<sequence length="92" mass="10279">MRENTDMSAQPFRLENLMDILEHKAGLPAADRVTDERLTLAAIGLDSLAFLTLQSVLEARYGFELPDEAMRHRPFADIIAAVNERLEAANPL</sequence>
<dbReference type="InterPro" id="IPR036736">
    <property type="entry name" value="ACP-like_sf"/>
</dbReference>
<dbReference type="Proteomes" id="UP000585638">
    <property type="component" value="Unassembled WGS sequence"/>
</dbReference>
<name>A0A7W9KQN0_9PSEU</name>
<gene>
    <name evidence="2" type="ORF">BJ998_007405</name>
</gene>
<feature type="domain" description="Carrier" evidence="1">
    <location>
        <begin position="11"/>
        <end position="87"/>
    </location>
</feature>
<dbReference type="RefSeq" id="WP_184867903.1">
    <property type="nucleotide sequence ID" value="NZ_BAAAWY010000023.1"/>
</dbReference>
<evidence type="ECO:0000313" key="3">
    <source>
        <dbReference type="Proteomes" id="UP000585638"/>
    </source>
</evidence>
<dbReference type="Gene3D" id="1.10.1200.10">
    <property type="entry name" value="ACP-like"/>
    <property type="match status" value="1"/>
</dbReference>
<evidence type="ECO:0000313" key="2">
    <source>
        <dbReference type="EMBL" id="MBB5896209.1"/>
    </source>
</evidence>
<dbReference type="SUPFAM" id="SSF47336">
    <property type="entry name" value="ACP-like"/>
    <property type="match status" value="1"/>
</dbReference>
<proteinExistence type="predicted"/>
<protein>
    <submittedName>
        <fullName evidence="2">Acyl carrier protein</fullName>
    </submittedName>
</protein>
<organism evidence="2 3">
    <name type="scientific">Kutzneria kofuensis</name>
    <dbReference type="NCBI Taxonomy" id="103725"/>
    <lineage>
        <taxon>Bacteria</taxon>
        <taxon>Bacillati</taxon>
        <taxon>Actinomycetota</taxon>
        <taxon>Actinomycetes</taxon>
        <taxon>Pseudonocardiales</taxon>
        <taxon>Pseudonocardiaceae</taxon>
        <taxon>Kutzneria</taxon>
    </lineage>
</organism>
<accession>A0A7W9KQN0</accession>
<dbReference type="InterPro" id="IPR009081">
    <property type="entry name" value="PP-bd_ACP"/>
</dbReference>
<reference evidence="2 3" key="1">
    <citation type="submission" date="2020-08" db="EMBL/GenBank/DDBJ databases">
        <title>Sequencing the genomes of 1000 actinobacteria strains.</title>
        <authorList>
            <person name="Klenk H.-P."/>
        </authorList>
    </citation>
    <scope>NUCLEOTIDE SEQUENCE [LARGE SCALE GENOMIC DNA]</scope>
    <source>
        <strain evidence="2 3">DSM 43851</strain>
    </source>
</reference>
<dbReference type="AlphaFoldDB" id="A0A7W9KQN0"/>
<dbReference type="Pfam" id="PF00550">
    <property type="entry name" value="PP-binding"/>
    <property type="match status" value="1"/>
</dbReference>